<gene>
    <name evidence="9" type="ORF">TH53_05980</name>
</gene>
<evidence type="ECO:0000256" key="5">
    <source>
        <dbReference type="ARBA" id="ARBA00022801"/>
    </source>
</evidence>
<keyword evidence="10" id="KW-1185">Reference proteome</keyword>
<comment type="cofactor">
    <cofactor evidence="1">
        <name>Ca(2+)</name>
        <dbReference type="ChEBI" id="CHEBI:29108"/>
    </cofactor>
</comment>
<evidence type="ECO:0000256" key="7">
    <source>
        <dbReference type="SAM" id="SignalP"/>
    </source>
</evidence>
<dbReference type="Gene3D" id="3.30.1120.10">
    <property type="match status" value="1"/>
</dbReference>
<dbReference type="InterPro" id="IPR017850">
    <property type="entry name" value="Alkaline_phosphatase_core_sf"/>
</dbReference>
<name>A0A0D0GP81_9SPHI</name>
<dbReference type="CDD" id="cd16144">
    <property type="entry name" value="ARS_like"/>
    <property type="match status" value="1"/>
</dbReference>
<dbReference type="STRING" id="1503925.TH53_05980"/>
<evidence type="ECO:0000256" key="4">
    <source>
        <dbReference type="ARBA" id="ARBA00022729"/>
    </source>
</evidence>
<dbReference type="Proteomes" id="UP000032049">
    <property type="component" value="Unassembled WGS sequence"/>
</dbReference>
<feature type="signal peptide" evidence="7">
    <location>
        <begin position="1"/>
        <end position="22"/>
    </location>
</feature>
<protein>
    <submittedName>
        <fullName evidence="9">Sulfatase</fullName>
    </submittedName>
</protein>
<evidence type="ECO:0000256" key="3">
    <source>
        <dbReference type="ARBA" id="ARBA00022723"/>
    </source>
</evidence>
<accession>A0A0D0GP81</accession>
<dbReference type="SUPFAM" id="SSF53649">
    <property type="entry name" value="Alkaline phosphatase-like"/>
    <property type="match status" value="1"/>
</dbReference>
<dbReference type="GO" id="GO:0004065">
    <property type="term" value="F:arylsulfatase activity"/>
    <property type="evidence" value="ECO:0007669"/>
    <property type="project" value="TreeGrafter"/>
</dbReference>
<evidence type="ECO:0000313" key="10">
    <source>
        <dbReference type="Proteomes" id="UP000032049"/>
    </source>
</evidence>
<dbReference type="Pfam" id="PF00884">
    <property type="entry name" value="Sulfatase"/>
    <property type="match status" value="1"/>
</dbReference>
<reference evidence="9 10" key="1">
    <citation type="submission" date="2015-01" db="EMBL/GenBank/DDBJ databases">
        <title>Draft genome sequence of Pedobacter sp. NL19 isolated from sludge of an effluent treatment pond in an abandoned uranium mine.</title>
        <authorList>
            <person name="Santos T."/>
            <person name="Caetano T."/>
            <person name="Covas C."/>
            <person name="Cruz A."/>
            <person name="Mendo S."/>
        </authorList>
    </citation>
    <scope>NUCLEOTIDE SEQUENCE [LARGE SCALE GENOMIC DNA]</scope>
    <source>
        <strain evidence="9 10">NL19</strain>
    </source>
</reference>
<organism evidence="9 10">
    <name type="scientific">Pedobacter lusitanus</name>
    <dbReference type="NCBI Taxonomy" id="1503925"/>
    <lineage>
        <taxon>Bacteria</taxon>
        <taxon>Pseudomonadati</taxon>
        <taxon>Bacteroidota</taxon>
        <taxon>Sphingobacteriia</taxon>
        <taxon>Sphingobacteriales</taxon>
        <taxon>Sphingobacteriaceae</taxon>
        <taxon>Pedobacter</taxon>
    </lineage>
</organism>
<evidence type="ECO:0000259" key="8">
    <source>
        <dbReference type="Pfam" id="PF00884"/>
    </source>
</evidence>
<sequence>MKNKIKGLFIFLCLLGPYQGIAQSALQNKPNVIFFLVDDMGWQDTSVPFWEKITPANQKFHTPNMEKLAASSMKFTQAYANSVCTPTRVSFLTGMNAARHRVTNWTSAKNETVDYPDDKLSPPKWNVNGLSPVKGNERSVYATTLPQLLAENGYYTIQCGKAHFGAYGTIGANPLKLGFVKNVGGSAAGHPASYLAEDDFGYNPEKYIVQADIPNMKKYWHTNTFLTEDLTAEAKLAMDTAQMIKKPFFLYMSHYAVHLPYQADKRFIQPYLDRGLTKPEAAYAALIEGMDHSLGELMQYLEQHKLTKNTIIVFMSDNGGFSHAPREGAENTQNYPLRGGKGSLYEGGVREPLIVRWPGVTKPGSTSKQYVRIEDFYPTLLEVAGIKHYKTVQKVDGVSMTSYLKDPEKLDTGRVMIWNYPNNWTGGKSNRNHSWATSLRKGDWKLIYFEKEGKLELYNLKDDIQESRDLAATLPVLTQKLARILTAKLKDCDAQLPLDKTTGKIVPMPDQLTD</sequence>
<dbReference type="PANTHER" id="PTHR42693:SF42">
    <property type="entry name" value="ARYLSULFATASE G"/>
    <property type="match status" value="1"/>
</dbReference>
<dbReference type="RefSeq" id="WP_041879561.1">
    <property type="nucleotide sequence ID" value="NZ_CP157278.1"/>
</dbReference>
<keyword evidence="6" id="KW-0106">Calcium</keyword>
<keyword evidence="5" id="KW-0378">Hydrolase</keyword>
<keyword evidence="4 7" id="KW-0732">Signal</keyword>
<dbReference type="InterPro" id="IPR024607">
    <property type="entry name" value="Sulfatase_CS"/>
</dbReference>
<dbReference type="AlphaFoldDB" id="A0A0D0GP81"/>
<evidence type="ECO:0000256" key="6">
    <source>
        <dbReference type="ARBA" id="ARBA00022837"/>
    </source>
</evidence>
<dbReference type="OrthoDB" id="9765065at2"/>
<dbReference type="InterPro" id="IPR050738">
    <property type="entry name" value="Sulfatase"/>
</dbReference>
<dbReference type="InterPro" id="IPR000917">
    <property type="entry name" value="Sulfatase_N"/>
</dbReference>
<dbReference type="PROSITE" id="PS00523">
    <property type="entry name" value="SULFATASE_1"/>
    <property type="match status" value="1"/>
</dbReference>
<evidence type="ECO:0000256" key="1">
    <source>
        <dbReference type="ARBA" id="ARBA00001913"/>
    </source>
</evidence>
<comment type="caution">
    <text evidence="9">The sequence shown here is derived from an EMBL/GenBank/DDBJ whole genome shotgun (WGS) entry which is preliminary data.</text>
</comment>
<dbReference type="Gene3D" id="3.40.720.10">
    <property type="entry name" value="Alkaline Phosphatase, subunit A"/>
    <property type="match status" value="1"/>
</dbReference>
<dbReference type="GO" id="GO:0046872">
    <property type="term" value="F:metal ion binding"/>
    <property type="evidence" value="ECO:0007669"/>
    <property type="project" value="UniProtKB-KW"/>
</dbReference>
<dbReference type="PANTHER" id="PTHR42693">
    <property type="entry name" value="ARYLSULFATASE FAMILY MEMBER"/>
    <property type="match status" value="1"/>
</dbReference>
<feature type="chain" id="PRO_5002211082" evidence="7">
    <location>
        <begin position="23"/>
        <end position="514"/>
    </location>
</feature>
<feature type="domain" description="Sulfatase N-terminal" evidence="8">
    <location>
        <begin position="30"/>
        <end position="386"/>
    </location>
</feature>
<keyword evidence="3" id="KW-0479">Metal-binding</keyword>
<proteinExistence type="inferred from homology"/>
<comment type="similarity">
    <text evidence="2">Belongs to the sulfatase family.</text>
</comment>
<dbReference type="EMBL" id="JXRA01000025">
    <property type="protein sequence ID" value="KIO77980.1"/>
    <property type="molecule type" value="Genomic_DNA"/>
</dbReference>
<evidence type="ECO:0000313" key="9">
    <source>
        <dbReference type="EMBL" id="KIO77980.1"/>
    </source>
</evidence>
<evidence type="ECO:0000256" key="2">
    <source>
        <dbReference type="ARBA" id="ARBA00008779"/>
    </source>
</evidence>